<protein>
    <submittedName>
        <fullName evidence="1">Uncharacterized protein</fullName>
    </submittedName>
</protein>
<accession>A0A0A9EV39</accession>
<reference evidence="1" key="2">
    <citation type="journal article" date="2015" name="Data Brief">
        <title>Shoot transcriptome of the giant reed, Arundo donax.</title>
        <authorList>
            <person name="Barrero R.A."/>
            <person name="Guerrero F.D."/>
            <person name="Moolhuijzen P."/>
            <person name="Goolsby J.A."/>
            <person name="Tidwell J."/>
            <person name="Bellgard S.E."/>
            <person name="Bellgard M.I."/>
        </authorList>
    </citation>
    <scope>NUCLEOTIDE SEQUENCE</scope>
    <source>
        <tissue evidence="1">Shoot tissue taken approximately 20 cm above the soil surface</tissue>
    </source>
</reference>
<sequence length="61" mass="7073">MRAHFEVAMAASMHRFNLERPRRSGLSAPSLFPRYLRCRLSLSLSTSNEANDEQMMVRRSC</sequence>
<dbReference type="AlphaFoldDB" id="A0A0A9EV39"/>
<name>A0A0A9EV39_ARUDO</name>
<proteinExistence type="predicted"/>
<reference evidence="1" key="1">
    <citation type="submission" date="2014-09" db="EMBL/GenBank/DDBJ databases">
        <authorList>
            <person name="Magalhaes I.L.F."/>
            <person name="Oliveira U."/>
            <person name="Santos F.R."/>
            <person name="Vidigal T.H.D.A."/>
            <person name="Brescovit A.D."/>
            <person name="Santos A.J."/>
        </authorList>
    </citation>
    <scope>NUCLEOTIDE SEQUENCE</scope>
    <source>
        <tissue evidence="1">Shoot tissue taken approximately 20 cm above the soil surface</tissue>
    </source>
</reference>
<evidence type="ECO:0000313" key="1">
    <source>
        <dbReference type="EMBL" id="JAD99912.1"/>
    </source>
</evidence>
<organism evidence="1">
    <name type="scientific">Arundo donax</name>
    <name type="common">Giant reed</name>
    <name type="synonym">Donax arundinaceus</name>
    <dbReference type="NCBI Taxonomy" id="35708"/>
    <lineage>
        <taxon>Eukaryota</taxon>
        <taxon>Viridiplantae</taxon>
        <taxon>Streptophyta</taxon>
        <taxon>Embryophyta</taxon>
        <taxon>Tracheophyta</taxon>
        <taxon>Spermatophyta</taxon>
        <taxon>Magnoliopsida</taxon>
        <taxon>Liliopsida</taxon>
        <taxon>Poales</taxon>
        <taxon>Poaceae</taxon>
        <taxon>PACMAD clade</taxon>
        <taxon>Arundinoideae</taxon>
        <taxon>Arundineae</taxon>
        <taxon>Arundo</taxon>
    </lineage>
</organism>
<dbReference type="EMBL" id="GBRH01197983">
    <property type="protein sequence ID" value="JAD99912.1"/>
    <property type="molecule type" value="Transcribed_RNA"/>
</dbReference>